<dbReference type="PANTHER" id="PTHR47592">
    <property type="entry name" value="PBF68 PROTEIN"/>
    <property type="match status" value="1"/>
</dbReference>
<evidence type="ECO:0000313" key="5">
    <source>
        <dbReference type="Proteomes" id="UP000053825"/>
    </source>
</evidence>
<dbReference type="Gene3D" id="4.10.60.10">
    <property type="entry name" value="Zinc finger, CCHC-type"/>
    <property type="match status" value="1"/>
</dbReference>
<evidence type="ECO:0000259" key="3">
    <source>
        <dbReference type="PROSITE" id="PS50158"/>
    </source>
</evidence>
<evidence type="ECO:0000256" key="2">
    <source>
        <dbReference type="SAM" id="MobiDB-lite"/>
    </source>
</evidence>
<gene>
    <name evidence="4" type="ORF">WH47_03086</name>
</gene>
<dbReference type="Proteomes" id="UP000053825">
    <property type="component" value="Unassembled WGS sequence"/>
</dbReference>
<dbReference type="InterPro" id="IPR001878">
    <property type="entry name" value="Znf_CCHC"/>
</dbReference>
<keyword evidence="1" id="KW-0479">Metal-binding</keyword>
<feature type="region of interest" description="Disordered" evidence="2">
    <location>
        <begin position="88"/>
        <end position="111"/>
    </location>
</feature>
<dbReference type="SUPFAM" id="SSF57756">
    <property type="entry name" value="Retrovirus zinc finger-like domains"/>
    <property type="match status" value="1"/>
</dbReference>
<dbReference type="SMART" id="SM00343">
    <property type="entry name" value="ZnF_C2HC"/>
    <property type="match status" value="1"/>
</dbReference>
<dbReference type="Pfam" id="PF00098">
    <property type="entry name" value="zf-CCHC"/>
    <property type="match status" value="1"/>
</dbReference>
<reference evidence="4 5" key="1">
    <citation type="submission" date="2015-07" db="EMBL/GenBank/DDBJ databases">
        <title>The genome of Habropoda laboriosa.</title>
        <authorList>
            <person name="Pan H."/>
            <person name="Kapheim K."/>
        </authorList>
    </citation>
    <scope>NUCLEOTIDE SEQUENCE [LARGE SCALE GENOMIC DNA]</scope>
    <source>
        <strain evidence="4">0110345459</strain>
    </source>
</reference>
<evidence type="ECO:0000313" key="4">
    <source>
        <dbReference type="EMBL" id="KOC63584.1"/>
    </source>
</evidence>
<dbReference type="STRING" id="597456.A0A0L7QYC7"/>
<dbReference type="EMBL" id="KQ414693">
    <property type="protein sequence ID" value="KOC63584.1"/>
    <property type="molecule type" value="Genomic_DNA"/>
</dbReference>
<proteinExistence type="predicted"/>
<protein>
    <submittedName>
        <fullName evidence="4">Copia protein</fullName>
    </submittedName>
</protein>
<accession>A0A0L7QYC7</accession>
<organism evidence="4 5">
    <name type="scientific">Habropoda laboriosa</name>
    <dbReference type="NCBI Taxonomy" id="597456"/>
    <lineage>
        <taxon>Eukaryota</taxon>
        <taxon>Metazoa</taxon>
        <taxon>Ecdysozoa</taxon>
        <taxon>Arthropoda</taxon>
        <taxon>Hexapoda</taxon>
        <taxon>Insecta</taxon>
        <taxon>Pterygota</taxon>
        <taxon>Neoptera</taxon>
        <taxon>Endopterygota</taxon>
        <taxon>Hymenoptera</taxon>
        <taxon>Apocrita</taxon>
        <taxon>Aculeata</taxon>
        <taxon>Apoidea</taxon>
        <taxon>Anthophila</taxon>
        <taxon>Apidae</taxon>
        <taxon>Habropoda</taxon>
    </lineage>
</organism>
<feature type="domain" description="CCHC-type" evidence="3">
    <location>
        <begin position="141"/>
        <end position="157"/>
    </location>
</feature>
<keyword evidence="1" id="KW-0863">Zinc-finger</keyword>
<keyword evidence="1" id="KW-0862">Zinc</keyword>
<dbReference type="PANTHER" id="PTHR47592:SF27">
    <property type="entry name" value="OS08G0421700 PROTEIN"/>
    <property type="match status" value="1"/>
</dbReference>
<keyword evidence="5" id="KW-1185">Reference proteome</keyword>
<dbReference type="AlphaFoldDB" id="A0A0L7QYC7"/>
<dbReference type="GO" id="GO:0008270">
    <property type="term" value="F:zinc ion binding"/>
    <property type="evidence" value="ECO:0007669"/>
    <property type="project" value="UniProtKB-KW"/>
</dbReference>
<dbReference type="InterPro" id="IPR036875">
    <property type="entry name" value="Znf_CCHC_sf"/>
</dbReference>
<evidence type="ECO:0000256" key="1">
    <source>
        <dbReference type="PROSITE-ProRule" id="PRU00047"/>
    </source>
</evidence>
<sequence length="354" mass="40293">MKRGTSAVNKITIETWGGGVRIQMKFVRQYHQYCNVLDYVSMFKVANLNTCTSRIKLPDDLLSIMLLASLRAKYDNFSVAIESRDECQRSNISRQNSRKRKRDRTNGTPRQLIAKKIKQRRSKTHTNNKQAKPNNTKYKGKCYNCGKLGHISRYCKSKTKRKNFVDAMTAIAFTKRDIWCLDSGATRHMCSSRNKFSVLERDASTNVYTAADQCVKSRGEGKINLSVKANLKDTNTVKLSNVIYVPELRNNLLSVSAITDKGYHVKFGPKGACVKRANGTTALTATKKGQLYLVNETSDHTLLTNDVKDNLLRWHQRYGHLNVNDLNKLKLHELVADMNLRTEVASTLRTFKCE</sequence>
<dbReference type="Pfam" id="PF22936">
    <property type="entry name" value="Pol_BBD"/>
    <property type="match status" value="1"/>
</dbReference>
<dbReference type="GO" id="GO:0003676">
    <property type="term" value="F:nucleic acid binding"/>
    <property type="evidence" value="ECO:0007669"/>
    <property type="project" value="InterPro"/>
</dbReference>
<name>A0A0L7QYC7_9HYME</name>
<dbReference type="InterPro" id="IPR054722">
    <property type="entry name" value="PolX-like_BBD"/>
</dbReference>
<dbReference type="PROSITE" id="PS50158">
    <property type="entry name" value="ZF_CCHC"/>
    <property type="match status" value="1"/>
</dbReference>